<accession>A0A134BDU0</accession>
<proteinExistence type="predicted"/>
<reference evidence="1 2" key="1">
    <citation type="submission" date="2016-01" db="EMBL/GenBank/DDBJ databases">
        <authorList>
            <person name="Oliw E.H."/>
        </authorList>
    </citation>
    <scope>NUCLEOTIDE SEQUENCE [LARGE SCALE GENOMIC DNA]</scope>
    <source>
        <strain evidence="1 2">DNF00307</strain>
    </source>
</reference>
<dbReference type="Proteomes" id="UP000070531">
    <property type="component" value="Unassembled WGS sequence"/>
</dbReference>
<gene>
    <name evidence="1" type="ORF">HMPREF1860_01111</name>
</gene>
<dbReference type="EMBL" id="LSDL01000050">
    <property type="protein sequence ID" value="KXB78069.1"/>
    <property type="molecule type" value="Genomic_DNA"/>
</dbReference>
<sequence>MFLYVLLLFCLQKYSKVSIFAIILSENIDLKHKKDDDSK</sequence>
<evidence type="ECO:0000313" key="2">
    <source>
        <dbReference type="Proteomes" id="UP000070531"/>
    </source>
</evidence>
<dbReference type="STRING" id="419005.HMPREF1860_01111"/>
<protein>
    <submittedName>
        <fullName evidence="1">Uncharacterized protein</fullName>
    </submittedName>
</protein>
<organism evidence="1">
    <name type="scientific">Prevotella amnii</name>
    <dbReference type="NCBI Taxonomy" id="419005"/>
    <lineage>
        <taxon>Bacteria</taxon>
        <taxon>Pseudomonadati</taxon>
        <taxon>Bacteroidota</taxon>
        <taxon>Bacteroidia</taxon>
        <taxon>Bacteroidales</taxon>
        <taxon>Prevotellaceae</taxon>
        <taxon>Prevotella</taxon>
    </lineage>
</organism>
<comment type="caution">
    <text evidence="1">The sequence shown here is derived from an EMBL/GenBank/DDBJ whole genome shotgun (WGS) entry which is preliminary data.</text>
</comment>
<dbReference type="AlphaFoldDB" id="A0A134BDU0"/>
<evidence type="ECO:0000313" key="1">
    <source>
        <dbReference type="EMBL" id="KXB78069.1"/>
    </source>
</evidence>
<name>A0A134BDU0_9BACT</name>
<dbReference type="PATRIC" id="fig|419005.5.peg.1118"/>